<dbReference type="RefSeq" id="WP_175270161.1">
    <property type="nucleotide sequence ID" value="NZ_JABFCR010000049.1"/>
</dbReference>
<accession>A0ABX1W772</accession>
<name>A0ABX1W772_9SPHI</name>
<evidence type="ECO:0000313" key="2">
    <source>
        <dbReference type="Proteomes" id="UP000566071"/>
    </source>
</evidence>
<evidence type="ECO:0000313" key="1">
    <source>
        <dbReference type="EMBL" id="NNU34485.1"/>
    </source>
</evidence>
<reference evidence="1 2" key="1">
    <citation type="submission" date="2020-05" db="EMBL/GenBank/DDBJ databases">
        <authorList>
            <person name="Khan S.A."/>
            <person name="Jeon C.O."/>
            <person name="Chun B.H."/>
        </authorList>
    </citation>
    <scope>NUCLEOTIDE SEQUENCE [LARGE SCALE GENOMIC DNA]</scope>
    <source>
        <strain evidence="1 2">S1162</strain>
    </source>
</reference>
<keyword evidence="2" id="KW-1185">Reference proteome</keyword>
<organism evidence="1 2">
    <name type="scientific">Mucilaginibacter humi</name>
    <dbReference type="NCBI Taxonomy" id="2732510"/>
    <lineage>
        <taxon>Bacteria</taxon>
        <taxon>Pseudomonadati</taxon>
        <taxon>Bacteroidota</taxon>
        <taxon>Sphingobacteriia</taxon>
        <taxon>Sphingobacteriales</taxon>
        <taxon>Sphingobacteriaceae</taxon>
        <taxon>Mucilaginibacter</taxon>
    </lineage>
</organism>
<protein>
    <submittedName>
        <fullName evidence="1">Uncharacterized protein</fullName>
    </submittedName>
</protein>
<proteinExistence type="predicted"/>
<dbReference type="EMBL" id="JABFCR010000049">
    <property type="protein sequence ID" value="NNU34485.1"/>
    <property type="molecule type" value="Genomic_DNA"/>
</dbReference>
<gene>
    <name evidence="1" type="ORF">HK413_10840</name>
</gene>
<sequence length="113" mass="12068">MVAHERTKDRDFSNIGDVYISGFKQDSLNVQSAKGTTISLINNIINKLNAGTDVSGGVISLPWNRITQSNVNIRGAGTLQLHDKNGLGKATYNLSPSATVTLKGDALSLFSHP</sequence>
<comment type="caution">
    <text evidence="1">The sequence shown here is derived from an EMBL/GenBank/DDBJ whole genome shotgun (WGS) entry which is preliminary data.</text>
</comment>
<dbReference type="Proteomes" id="UP000566071">
    <property type="component" value="Unassembled WGS sequence"/>
</dbReference>